<proteinExistence type="predicted"/>
<protein>
    <submittedName>
        <fullName evidence="2">Toll/interleukin-1 receptor domain-containing protein</fullName>
    </submittedName>
</protein>
<evidence type="ECO:0000259" key="1">
    <source>
        <dbReference type="Pfam" id="PF13676"/>
    </source>
</evidence>
<dbReference type="Proteomes" id="UP001230156">
    <property type="component" value="Unassembled WGS sequence"/>
</dbReference>
<feature type="domain" description="TIR" evidence="1">
    <location>
        <begin position="146"/>
        <end position="266"/>
    </location>
</feature>
<accession>A0ABU0YU85</accession>
<gene>
    <name evidence="2" type="ORF">Q8A70_26595</name>
</gene>
<reference evidence="3" key="1">
    <citation type="submission" date="2023-08" db="EMBL/GenBank/DDBJ databases">
        <title>Rhodospirillaceae gen. nov., a novel taxon isolated from the Yangtze River Yuezi River estuary sludge.</title>
        <authorList>
            <person name="Ruan L."/>
        </authorList>
    </citation>
    <scope>NUCLEOTIDE SEQUENCE [LARGE SCALE GENOMIC DNA]</scope>
    <source>
        <strain evidence="3">R-7</strain>
    </source>
</reference>
<dbReference type="InterPro" id="IPR035897">
    <property type="entry name" value="Toll_tir_struct_dom_sf"/>
</dbReference>
<dbReference type="Pfam" id="PF13676">
    <property type="entry name" value="TIR_2"/>
    <property type="match status" value="1"/>
</dbReference>
<comment type="caution">
    <text evidence="2">The sequence shown here is derived from an EMBL/GenBank/DDBJ whole genome shotgun (WGS) entry which is preliminary data.</text>
</comment>
<organism evidence="2 3">
    <name type="scientific">Dongia sedimenti</name>
    <dbReference type="NCBI Taxonomy" id="3064282"/>
    <lineage>
        <taxon>Bacteria</taxon>
        <taxon>Pseudomonadati</taxon>
        <taxon>Pseudomonadota</taxon>
        <taxon>Alphaproteobacteria</taxon>
        <taxon>Rhodospirillales</taxon>
        <taxon>Dongiaceae</taxon>
        <taxon>Dongia</taxon>
    </lineage>
</organism>
<dbReference type="EMBL" id="JAUYVI010000010">
    <property type="protein sequence ID" value="MDQ7251283.1"/>
    <property type="molecule type" value="Genomic_DNA"/>
</dbReference>
<dbReference type="InterPro" id="IPR000157">
    <property type="entry name" value="TIR_dom"/>
</dbReference>
<sequence length="276" mass="31201">MVDDPLDMDGLDTHGFDTWLANPNARKGDLVLMYRRAPYSDIANVFVAASDPYRTEKRLPTRGGIGIDLANGQRLQRVIPREALTAEPSLRHWGFTRNPQGQMRHKRDLNALGVWRPLRKLIERYSPGTALHYGPTWSRLAAARPVFLSFSTEDLPRVRALYGALAKEGLEVWLDRVELQYGDDLDSTISGQLAASRAVVVCTSHAWNGNARYAKRELAMILKIAEKRRHYIFPVRLQNCPRSDALSGLLWADLFGRNKDEALRKIARTIRLKTGG</sequence>
<dbReference type="Gene3D" id="3.40.50.10140">
    <property type="entry name" value="Toll/interleukin-1 receptor homology (TIR) domain"/>
    <property type="match status" value="1"/>
</dbReference>
<evidence type="ECO:0000313" key="3">
    <source>
        <dbReference type="Proteomes" id="UP001230156"/>
    </source>
</evidence>
<dbReference type="RefSeq" id="WP_379961506.1">
    <property type="nucleotide sequence ID" value="NZ_JAUYVI010000010.1"/>
</dbReference>
<keyword evidence="2" id="KW-0675">Receptor</keyword>
<name>A0ABU0YU85_9PROT</name>
<dbReference type="SUPFAM" id="SSF52200">
    <property type="entry name" value="Toll/Interleukin receptor TIR domain"/>
    <property type="match status" value="1"/>
</dbReference>
<evidence type="ECO:0000313" key="2">
    <source>
        <dbReference type="EMBL" id="MDQ7251283.1"/>
    </source>
</evidence>
<keyword evidence="3" id="KW-1185">Reference proteome</keyword>